<feature type="region of interest" description="Disordered" evidence="2">
    <location>
        <begin position="117"/>
        <end position="169"/>
    </location>
</feature>
<evidence type="ECO:0000256" key="1">
    <source>
        <dbReference type="ARBA" id="ARBA00007355"/>
    </source>
</evidence>
<dbReference type="Proteomes" id="UP000523146">
    <property type="component" value="Unassembled WGS sequence"/>
</dbReference>
<dbReference type="GO" id="GO:0032981">
    <property type="term" value="P:mitochondrial respiratory chain complex I assembly"/>
    <property type="evidence" value="ECO:0007669"/>
    <property type="project" value="TreeGrafter"/>
</dbReference>
<comment type="similarity">
    <text evidence="1">Belongs to the complex I NDUFA12 subunit family.</text>
</comment>
<dbReference type="AlphaFoldDB" id="A0A7K5J184"/>
<dbReference type="EMBL" id="VXBI01008669">
    <property type="protein sequence ID" value="NWS87480.1"/>
    <property type="molecule type" value="Genomic_DNA"/>
</dbReference>
<reference evidence="3 4" key="1">
    <citation type="submission" date="2019-09" db="EMBL/GenBank/DDBJ databases">
        <title>Bird 10,000 Genomes (B10K) Project - Family phase.</title>
        <authorList>
            <person name="Zhang G."/>
        </authorList>
    </citation>
    <scope>NUCLEOTIDE SEQUENCE [LARGE SCALE GENOMIC DNA]</scope>
    <source>
        <strain evidence="3">B10K-DU-002-15</strain>
        <tissue evidence="3">Muscle</tissue>
    </source>
</reference>
<evidence type="ECO:0000256" key="2">
    <source>
        <dbReference type="SAM" id="MobiDB-lite"/>
    </source>
</evidence>
<gene>
    <name evidence="3" type="primary">Ndufaf2</name>
    <name evidence="3" type="ORF">TOXRED_R02506</name>
</gene>
<evidence type="ECO:0000313" key="4">
    <source>
        <dbReference type="Proteomes" id="UP000523146"/>
    </source>
</evidence>
<feature type="non-terminal residue" evidence="3">
    <location>
        <position position="169"/>
    </location>
</feature>
<feature type="non-terminal residue" evidence="3">
    <location>
        <position position="1"/>
    </location>
</feature>
<keyword evidence="4" id="KW-1185">Reference proteome</keyword>
<feature type="compositionally biased region" description="Polar residues" evidence="2">
    <location>
        <begin position="144"/>
        <end position="154"/>
    </location>
</feature>
<comment type="caution">
    <text evidence="3">The sequence shown here is derived from an EMBL/GenBank/DDBJ whole genome shotgun (WGS) entry which is preliminary data.</text>
</comment>
<dbReference type="PANTHER" id="PTHR32470:SF2">
    <property type="entry name" value="NADH DEHYDROGENASE [UBIQUINONE] 1 ALPHA SUBCOMPLEX ASSEMBLY FACTOR 2"/>
    <property type="match status" value="1"/>
</dbReference>
<accession>A0A7K5J184</accession>
<proteinExistence type="inferred from homology"/>
<dbReference type="InterPro" id="IPR007763">
    <property type="entry name" value="NDUFA12"/>
</dbReference>
<protein>
    <submittedName>
        <fullName evidence="3">NDUF2 factor</fullName>
    </submittedName>
</protein>
<dbReference type="GO" id="GO:0045271">
    <property type="term" value="C:respiratory chain complex I"/>
    <property type="evidence" value="ECO:0007669"/>
    <property type="project" value="InterPro"/>
</dbReference>
<sequence>MSRAWQALRALRVRLVGPTKELVGTDQFGNKSYRVPKHESRAVHLSKRQCQHFQEIAMGHRVEGFTEVWLAWIRKKREDPPTIEEILRNENYREEIKQKVKDVSEKDKLLQAKEYEQGLIAEPSHTQVKGHASAPYYGKKEPSQDPTSTANTFQPGAWMPPGSGSSQNK</sequence>
<name>A0A7K5J184_TOXRE</name>
<dbReference type="Pfam" id="PF05071">
    <property type="entry name" value="NDUFA12"/>
    <property type="match status" value="1"/>
</dbReference>
<dbReference type="InterPro" id="IPR052618">
    <property type="entry name" value="ComplexI_NDUFA12"/>
</dbReference>
<evidence type="ECO:0000313" key="3">
    <source>
        <dbReference type="EMBL" id="NWS87480.1"/>
    </source>
</evidence>
<dbReference type="PANTHER" id="PTHR32470">
    <property type="entry name" value="ADH DEHYDROGENASE [UBIQUINONE] 1 ALPHA SUBCOMPLEX ASSEMBLY FACTOR 2"/>
    <property type="match status" value="1"/>
</dbReference>
<organism evidence="3 4">
    <name type="scientific">Toxostoma redivivum</name>
    <name type="common">California thrasher</name>
    <dbReference type="NCBI Taxonomy" id="99882"/>
    <lineage>
        <taxon>Eukaryota</taxon>
        <taxon>Metazoa</taxon>
        <taxon>Chordata</taxon>
        <taxon>Craniata</taxon>
        <taxon>Vertebrata</taxon>
        <taxon>Euteleostomi</taxon>
        <taxon>Archelosauria</taxon>
        <taxon>Archosauria</taxon>
        <taxon>Dinosauria</taxon>
        <taxon>Saurischia</taxon>
        <taxon>Theropoda</taxon>
        <taxon>Coelurosauria</taxon>
        <taxon>Aves</taxon>
        <taxon>Neognathae</taxon>
        <taxon>Neoaves</taxon>
        <taxon>Telluraves</taxon>
        <taxon>Australaves</taxon>
        <taxon>Passeriformes</taxon>
        <taxon>Mimidae</taxon>
        <taxon>Toxostoma</taxon>
    </lineage>
</organism>
<dbReference type="GO" id="GO:0005739">
    <property type="term" value="C:mitochondrion"/>
    <property type="evidence" value="ECO:0007669"/>
    <property type="project" value="TreeGrafter"/>
</dbReference>